<proteinExistence type="predicted"/>
<sequence>MNEQLIKLSQLSIHLINILDKELIDLQNRDCNNKIVELKTIVNIFSKIVDTIVQLQKFNKDNQIKQCDELTSEDLNIIKRFIDRHSKT</sequence>
<protein>
    <submittedName>
        <fullName evidence="1">Uncharacterized protein</fullName>
    </submittedName>
</protein>
<dbReference type="EMBL" id="LAOA01000036">
    <property type="protein sequence ID" value="KJV75541.1"/>
    <property type="molecule type" value="Genomic_DNA"/>
</dbReference>
<dbReference type="PATRIC" id="fig|1359175.3.peg.1926"/>
<dbReference type="AlphaFoldDB" id="A0A0F3P6L2"/>
<evidence type="ECO:0000313" key="1">
    <source>
        <dbReference type="EMBL" id="KJV75541.1"/>
    </source>
</evidence>
<gene>
    <name evidence="1" type="ORF">OTSTA716_1036</name>
</gene>
<comment type="caution">
    <text evidence="1">The sequence shown here is derived from an EMBL/GenBank/DDBJ whole genome shotgun (WGS) entry which is preliminary data.</text>
</comment>
<organism evidence="1 2">
    <name type="scientific">Orientia tsutsugamushi str. TA716</name>
    <dbReference type="NCBI Taxonomy" id="1359175"/>
    <lineage>
        <taxon>Bacteria</taxon>
        <taxon>Pseudomonadati</taxon>
        <taxon>Pseudomonadota</taxon>
        <taxon>Alphaproteobacteria</taxon>
        <taxon>Rickettsiales</taxon>
        <taxon>Rickettsiaceae</taxon>
        <taxon>Rickettsieae</taxon>
        <taxon>Orientia</taxon>
    </lineage>
</organism>
<dbReference type="RefSeq" id="WP_045917081.1">
    <property type="nucleotide sequence ID" value="NZ_LAOA01000036.1"/>
</dbReference>
<evidence type="ECO:0000313" key="2">
    <source>
        <dbReference type="Proteomes" id="UP000033671"/>
    </source>
</evidence>
<name>A0A0F3P6L2_ORITS</name>
<dbReference type="Proteomes" id="UP000033671">
    <property type="component" value="Unassembled WGS sequence"/>
</dbReference>
<reference evidence="1 2" key="1">
    <citation type="submission" date="2015-01" db="EMBL/GenBank/DDBJ databases">
        <title>Genome Sequencing of Rickettsiales.</title>
        <authorList>
            <person name="Daugherty S.C."/>
            <person name="Su Q."/>
            <person name="Abolude K."/>
            <person name="Beier-Sexton M."/>
            <person name="Carlyon J.A."/>
            <person name="Carter R."/>
            <person name="Day N.P."/>
            <person name="Dumler S.J."/>
            <person name="Dyachenko V."/>
            <person name="Godinez A."/>
            <person name="Kurtti T.J."/>
            <person name="Lichay M."/>
            <person name="Mullins K.E."/>
            <person name="Ott S."/>
            <person name="Pappas-Brown V."/>
            <person name="Paris D.H."/>
            <person name="Patel P."/>
            <person name="Richards A.L."/>
            <person name="Sadzewicz L."/>
            <person name="Sears K."/>
            <person name="Seidman D."/>
            <person name="Sengamalay N."/>
            <person name="Stenos J."/>
            <person name="Tallon L.J."/>
            <person name="Vincent G."/>
            <person name="Fraser C.M."/>
            <person name="Munderloh U."/>
            <person name="Dunning-Hotopp J.C."/>
        </authorList>
    </citation>
    <scope>NUCLEOTIDE SEQUENCE [LARGE SCALE GENOMIC DNA]</scope>
    <source>
        <strain evidence="1 2">TA716</strain>
    </source>
</reference>
<accession>A0A0F3P6L2</accession>